<evidence type="ECO:0000256" key="2">
    <source>
        <dbReference type="ARBA" id="ARBA00022679"/>
    </source>
</evidence>
<dbReference type="STRING" id="104452.A0A0L7KPH9"/>
<sequence>MSTTVWIRLRTGRRALGVITITVQSVLKNLVRDWSDLGAAERKQCYTPIIDELETLFPLDDYRIHNYWQVQSVLKNLVRDRSDLGAAERKQCYTPIIDELETLFPPDEYRSVQSVLKNLVRDWSDLGAAERKQCYTPIIDELGTLFPLDDYRIHNYWQVQSVLKNLVRDRSDLGAAERKQCYTPIIDELETLFPPDEYIIIETRLLTEYIIIGRYNQSLKTWCEIGEISAQRSGSNELETLSPLDDYRSVIIIEYIIIGRYNQSLKTWCEIGEISAQRSGSNELETLFPLDDYRSVIIIEYIIIGRYNQSLKTWCEIGEISAQRSGSNELETLFPIDDYRSVIIIEYIIIGRYNQSLKTWCEIGYVNNITCEHQLLGATFPDVPVCARHDTNFSITAGDFLKVTDIHTVHPWVHQYVNNITCEHQLLGATFPDVPVCARHDTNFSITAGDFLKVTDIHTVHPWVHQYVNNITCEHQLLGATFPDVTVCARHDTNFSITAGDFLKVTDIHTVHPWVHQYVNNITCEHQLLGATFPDVPVCARHDTNFSITAGDFLKYVNNTTCEHQLLRATFPDVPVCARHDTNFSITAGDFSSPWVHQYVNNITCEHQLLGATFPDVPVCARHDTNFSITAGDFLKNVIEFVERIYAILRPGGYWKEKTSVKTKYAQNPNSMMQHEYDS</sequence>
<dbReference type="PANTHER" id="PTHR12303:SF6">
    <property type="entry name" value="CARNOSINE N-METHYLTRANSFERASE"/>
    <property type="match status" value="1"/>
</dbReference>
<dbReference type="Proteomes" id="UP000037510">
    <property type="component" value="Unassembled WGS sequence"/>
</dbReference>
<keyword evidence="1" id="KW-0489">Methyltransferase</keyword>
<dbReference type="GO" id="GO:0008757">
    <property type="term" value="F:S-adenosylmethionine-dependent methyltransferase activity"/>
    <property type="evidence" value="ECO:0007669"/>
    <property type="project" value="InterPro"/>
</dbReference>
<gene>
    <name evidence="4" type="ORF">OBRU01_19132</name>
</gene>
<organism evidence="4 5">
    <name type="scientific">Operophtera brumata</name>
    <name type="common">Winter moth</name>
    <name type="synonym">Phalaena brumata</name>
    <dbReference type="NCBI Taxonomy" id="104452"/>
    <lineage>
        <taxon>Eukaryota</taxon>
        <taxon>Metazoa</taxon>
        <taxon>Ecdysozoa</taxon>
        <taxon>Arthropoda</taxon>
        <taxon>Hexapoda</taxon>
        <taxon>Insecta</taxon>
        <taxon>Pterygota</taxon>
        <taxon>Neoptera</taxon>
        <taxon>Endopterygota</taxon>
        <taxon>Lepidoptera</taxon>
        <taxon>Glossata</taxon>
        <taxon>Ditrysia</taxon>
        <taxon>Geometroidea</taxon>
        <taxon>Geometridae</taxon>
        <taxon>Larentiinae</taxon>
        <taxon>Operophtera</taxon>
    </lineage>
</organism>
<comment type="caution">
    <text evidence="4">The sequence shown here is derived from an EMBL/GenBank/DDBJ whole genome shotgun (WGS) entry which is preliminary data.</text>
</comment>
<protein>
    <submittedName>
        <fullName evidence="4">Uncharacterized protein</fullName>
    </submittedName>
</protein>
<evidence type="ECO:0000313" key="4">
    <source>
        <dbReference type="EMBL" id="KOB64981.1"/>
    </source>
</evidence>
<keyword evidence="3" id="KW-0949">S-adenosyl-L-methionine</keyword>
<dbReference type="SMART" id="SM01296">
    <property type="entry name" value="N2227"/>
    <property type="match status" value="1"/>
</dbReference>
<reference evidence="4 5" key="1">
    <citation type="journal article" date="2015" name="Genome Biol. Evol.">
        <title>The genome of winter moth (Operophtera brumata) provides a genomic perspective on sexual dimorphism and phenology.</title>
        <authorList>
            <person name="Derks M.F."/>
            <person name="Smit S."/>
            <person name="Salis L."/>
            <person name="Schijlen E."/>
            <person name="Bossers A."/>
            <person name="Mateman C."/>
            <person name="Pijl A.S."/>
            <person name="de Ridder D."/>
            <person name="Groenen M.A."/>
            <person name="Visser M.E."/>
            <person name="Megens H.J."/>
        </authorList>
    </citation>
    <scope>NUCLEOTIDE SEQUENCE [LARGE SCALE GENOMIC DNA]</scope>
    <source>
        <strain evidence="4">WM2013NL</strain>
        <tissue evidence="4">Head and thorax</tissue>
    </source>
</reference>
<feature type="non-terminal residue" evidence="4">
    <location>
        <position position="679"/>
    </location>
</feature>
<dbReference type="AlphaFoldDB" id="A0A0L7KPH9"/>
<keyword evidence="2" id="KW-0808">Transferase</keyword>
<accession>A0A0L7KPH9</accession>
<dbReference type="EMBL" id="JTDY01007731">
    <property type="protein sequence ID" value="KOB64981.1"/>
    <property type="molecule type" value="Genomic_DNA"/>
</dbReference>
<name>A0A0L7KPH9_OPEBR</name>
<evidence type="ECO:0000256" key="3">
    <source>
        <dbReference type="ARBA" id="ARBA00022691"/>
    </source>
</evidence>
<dbReference type="GO" id="GO:0032259">
    <property type="term" value="P:methylation"/>
    <property type="evidence" value="ECO:0007669"/>
    <property type="project" value="UniProtKB-KW"/>
</dbReference>
<proteinExistence type="predicted"/>
<dbReference type="InterPro" id="IPR012901">
    <property type="entry name" value="CARME"/>
</dbReference>
<dbReference type="PANTHER" id="PTHR12303">
    <property type="entry name" value="CARNOSINE N-METHYLTRANSFERASE"/>
    <property type="match status" value="1"/>
</dbReference>
<evidence type="ECO:0000313" key="5">
    <source>
        <dbReference type="Proteomes" id="UP000037510"/>
    </source>
</evidence>
<evidence type="ECO:0000256" key="1">
    <source>
        <dbReference type="ARBA" id="ARBA00022603"/>
    </source>
</evidence>
<dbReference type="Pfam" id="PF07942">
    <property type="entry name" value="CARME"/>
    <property type="match status" value="5"/>
</dbReference>
<keyword evidence="5" id="KW-1185">Reference proteome</keyword>